<dbReference type="Pfam" id="PF00995">
    <property type="entry name" value="Sec1"/>
    <property type="match status" value="1"/>
</dbReference>
<organism evidence="2 3">
    <name type="scientific">Phytophthora palmivora</name>
    <dbReference type="NCBI Taxonomy" id="4796"/>
    <lineage>
        <taxon>Eukaryota</taxon>
        <taxon>Sar</taxon>
        <taxon>Stramenopiles</taxon>
        <taxon>Oomycota</taxon>
        <taxon>Peronosporomycetes</taxon>
        <taxon>Peronosporales</taxon>
        <taxon>Peronosporaceae</taxon>
        <taxon>Phytophthora</taxon>
    </lineage>
</organism>
<protein>
    <submittedName>
        <fullName evidence="2">Vacuolar protein sorting-associated protein</fullName>
    </submittedName>
</protein>
<dbReference type="InterPro" id="IPR001619">
    <property type="entry name" value="Sec1-like"/>
</dbReference>
<dbReference type="InterPro" id="IPR036045">
    <property type="entry name" value="Sec1-like_sf"/>
</dbReference>
<gene>
    <name evidence="2" type="ORF">PHPALM_8462</name>
</gene>
<evidence type="ECO:0000256" key="1">
    <source>
        <dbReference type="ARBA" id="ARBA00009884"/>
    </source>
</evidence>
<dbReference type="Proteomes" id="UP000237271">
    <property type="component" value="Unassembled WGS sequence"/>
</dbReference>
<name>A0A2P4Y9R7_9STRA</name>
<reference evidence="2 3" key="1">
    <citation type="journal article" date="2017" name="Genome Biol. Evol.">
        <title>Phytophthora megakarya and P. palmivora, closely related causal agents of cacao black pod rot, underwent increases in genome sizes and gene numbers by different mechanisms.</title>
        <authorList>
            <person name="Ali S.S."/>
            <person name="Shao J."/>
            <person name="Lary D.J."/>
            <person name="Kronmiller B."/>
            <person name="Shen D."/>
            <person name="Strem M.D."/>
            <person name="Amoako-Attah I."/>
            <person name="Akrofi A.Y."/>
            <person name="Begoude B.A."/>
            <person name="Ten Hoopen G.M."/>
            <person name="Coulibaly K."/>
            <person name="Kebe B.I."/>
            <person name="Melnick R.L."/>
            <person name="Guiltinan M.J."/>
            <person name="Tyler B.M."/>
            <person name="Meinhardt L.W."/>
            <person name="Bailey B.A."/>
        </authorList>
    </citation>
    <scope>NUCLEOTIDE SEQUENCE [LARGE SCALE GENOMIC DNA]</scope>
    <source>
        <strain evidence="3">sbr112.9</strain>
    </source>
</reference>
<comment type="caution">
    <text evidence="2">The sequence shown here is derived from an EMBL/GenBank/DDBJ whole genome shotgun (WGS) entry which is preliminary data.</text>
</comment>
<proteinExistence type="inferred from homology"/>
<evidence type="ECO:0000313" key="3">
    <source>
        <dbReference type="Proteomes" id="UP000237271"/>
    </source>
</evidence>
<dbReference type="InterPro" id="IPR027482">
    <property type="entry name" value="Sec1-like_dom2"/>
</dbReference>
<dbReference type="EMBL" id="NCKW01004819">
    <property type="protein sequence ID" value="POM74566.1"/>
    <property type="molecule type" value="Genomic_DNA"/>
</dbReference>
<accession>A0A2P4Y9R7</accession>
<dbReference type="SUPFAM" id="SSF56815">
    <property type="entry name" value="Sec1/munc18-like (SM) proteins"/>
    <property type="match status" value="1"/>
</dbReference>
<dbReference type="GO" id="GO:0016192">
    <property type="term" value="P:vesicle-mediated transport"/>
    <property type="evidence" value="ECO:0007669"/>
    <property type="project" value="InterPro"/>
</dbReference>
<keyword evidence="3" id="KW-1185">Reference proteome</keyword>
<sequence length="208" mass="22204">MHSSVQLKTVKELLAAPHGGSLSSDRVALIDAFLKFGGQKARQGDLYGDRAGLNKFMRAVTQGVQGVPNVYAQHVPPLAKKLELILKGQLLDQEFGVVNGGAGVSTSTDLSGSKGVKRVRDVIVYVCGGVTFEEAMKVAELNQKAVASNSGQRILLGGSRIHNSTSFLEEVAAAFNLSPLHGHGGTSSNWNYDVMRSWVIWSPSTLMP</sequence>
<dbReference type="Gene3D" id="3.40.50.1910">
    <property type="match status" value="1"/>
</dbReference>
<dbReference type="AlphaFoldDB" id="A0A2P4Y9R7"/>
<dbReference type="OrthoDB" id="10266265at2759"/>
<evidence type="ECO:0000313" key="2">
    <source>
        <dbReference type="EMBL" id="POM74566.1"/>
    </source>
</evidence>
<comment type="similarity">
    <text evidence="1">Belongs to the STXBP/unc-18/SEC1 family.</text>
</comment>